<comment type="caution">
    <text evidence="1">The sequence shown here is derived from an EMBL/GenBank/DDBJ whole genome shotgun (WGS) entry which is preliminary data.</text>
</comment>
<proteinExistence type="predicted"/>
<gene>
    <name evidence="1" type="ORF">COM27_25485</name>
</gene>
<dbReference type="AlphaFoldDB" id="A0A2B6RLF7"/>
<name>A0A2B6RLF7_9BACI</name>
<organism evidence="1 2">
    <name type="scientific">Bacillus wiedmannii</name>
    <dbReference type="NCBI Taxonomy" id="1890302"/>
    <lineage>
        <taxon>Bacteria</taxon>
        <taxon>Bacillati</taxon>
        <taxon>Bacillota</taxon>
        <taxon>Bacilli</taxon>
        <taxon>Bacillales</taxon>
        <taxon>Bacillaceae</taxon>
        <taxon>Bacillus</taxon>
        <taxon>Bacillus cereus group</taxon>
    </lineage>
</organism>
<sequence length="212" mass="24569">MNKQKVFCILLFIFNYLQFQTYSYAEVDVSKLSRVVLNVKDTQNSMYKVYFFTSKETKSDFYLCSGGEDKVYIGDYKFGIQKYGAKEIKIMPLILKGYPLNETKKTVFSVKSKSKIYPDLIVVSNQIDCNTKTGKLYYINKGDLVPVNNSLSFVSSPRFNKSNKLETMNYYNTADFPWVLSTYSLDLKSGSLKFLDKKSFSFEEGKKIDNNW</sequence>
<evidence type="ECO:0000313" key="2">
    <source>
        <dbReference type="Proteomes" id="UP000223472"/>
    </source>
</evidence>
<dbReference type="Proteomes" id="UP000223472">
    <property type="component" value="Unassembled WGS sequence"/>
</dbReference>
<dbReference type="EMBL" id="NVIY01000047">
    <property type="protein sequence ID" value="PGD30197.1"/>
    <property type="molecule type" value="Genomic_DNA"/>
</dbReference>
<dbReference type="RefSeq" id="WP_098708105.1">
    <property type="nucleotide sequence ID" value="NZ_JARPPR010000004.1"/>
</dbReference>
<evidence type="ECO:0000313" key="1">
    <source>
        <dbReference type="EMBL" id="PGD30197.1"/>
    </source>
</evidence>
<accession>A0A2B6RLF7</accession>
<protein>
    <submittedName>
        <fullName evidence="1">Uncharacterized protein</fullName>
    </submittedName>
</protein>
<reference evidence="1 2" key="1">
    <citation type="submission" date="2017-09" db="EMBL/GenBank/DDBJ databases">
        <title>Large-scale bioinformatics analysis of Bacillus genomes uncovers conserved roles of natural products in bacterial physiology.</title>
        <authorList>
            <consortium name="Agbiome Team Llc"/>
            <person name="Bleich R.M."/>
            <person name="Grubbs K.J."/>
            <person name="Santa Maria K.C."/>
            <person name="Allen S.E."/>
            <person name="Farag S."/>
            <person name="Shank E.A."/>
            <person name="Bowers A."/>
        </authorList>
    </citation>
    <scope>NUCLEOTIDE SEQUENCE [LARGE SCALE GENOMIC DNA]</scope>
    <source>
        <strain evidence="1 2">AFS065610</strain>
    </source>
</reference>